<dbReference type="EMBL" id="BAAAHE010000023">
    <property type="protein sequence ID" value="GAA0623888.1"/>
    <property type="molecule type" value="Genomic_DNA"/>
</dbReference>
<keyword evidence="1" id="KW-0472">Membrane</keyword>
<reference evidence="2 3" key="1">
    <citation type="journal article" date="2019" name="Int. J. Syst. Evol. Microbiol.">
        <title>The Global Catalogue of Microorganisms (GCM) 10K type strain sequencing project: providing services to taxonomists for standard genome sequencing and annotation.</title>
        <authorList>
            <consortium name="The Broad Institute Genomics Platform"/>
            <consortium name="The Broad Institute Genome Sequencing Center for Infectious Disease"/>
            <person name="Wu L."/>
            <person name="Ma J."/>
        </authorList>
    </citation>
    <scope>NUCLEOTIDE SEQUENCE [LARGE SCALE GENOMIC DNA]</scope>
    <source>
        <strain evidence="2 3">JCM 10671</strain>
    </source>
</reference>
<name>A0ABN1GYS8_9ACTN</name>
<evidence type="ECO:0000313" key="2">
    <source>
        <dbReference type="EMBL" id="GAA0623888.1"/>
    </source>
</evidence>
<sequence>MGLLTWARTQWDRAAALAVLTAGLIALLLGWLGVSNNGNLAKALPYVVSGGLLGIFLMGVAATLWLSADLRDEWRELHGIRLALREQLDRSLVPANGLTASDAMVSSTAELLSTPQ</sequence>
<protein>
    <submittedName>
        <fullName evidence="2">Uncharacterized protein</fullName>
    </submittedName>
</protein>
<keyword evidence="1" id="KW-1133">Transmembrane helix</keyword>
<dbReference type="Proteomes" id="UP001500957">
    <property type="component" value="Unassembled WGS sequence"/>
</dbReference>
<proteinExistence type="predicted"/>
<organism evidence="2 3">
    <name type="scientific">Sporichthya brevicatena</name>
    <dbReference type="NCBI Taxonomy" id="171442"/>
    <lineage>
        <taxon>Bacteria</taxon>
        <taxon>Bacillati</taxon>
        <taxon>Actinomycetota</taxon>
        <taxon>Actinomycetes</taxon>
        <taxon>Sporichthyales</taxon>
        <taxon>Sporichthyaceae</taxon>
        <taxon>Sporichthya</taxon>
    </lineage>
</organism>
<feature type="transmembrane region" description="Helical" evidence="1">
    <location>
        <begin position="46"/>
        <end position="66"/>
    </location>
</feature>
<evidence type="ECO:0000256" key="1">
    <source>
        <dbReference type="SAM" id="Phobius"/>
    </source>
</evidence>
<accession>A0ABN1GYS8</accession>
<gene>
    <name evidence="2" type="ORF">GCM10009547_28740</name>
</gene>
<keyword evidence="3" id="KW-1185">Reference proteome</keyword>
<dbReference type="RefSeq" id="WP_344605890.1">
    <property type="nucleotide sequence ID" value="NZ_BAAAHE010000023.1"/>
</dbReference>
<keyword evidence="1" id="KW-0812">Transmembrane</keyword>
<evidence type="ECO:0000313" key="3">
    <source>
        <dbReference type="Proteomes" id="UP001500957"/>
    </source>
</evidence>
<comment type="caution">
    <text evidence="2">The sequence shown here is derived from an EMBL/GenBank/DDBJ whole genome shotgun (WGS) entry which is preliminary data.</text>
</comment>
<feature type="transmembrane region" description="Helical" evidence="1">
    <location>
        <begin position="14"/>
        <end position="34"/>
    </location>
</feature>